<dbReference type="GO" id="GO:0005634">
    <property type="term" value="C:nucleus"/>
    <property type="evidence" value="ECO:0007669"/>
    <property type="project" value="TreeGrafter"/>
</dbReference>
<dbReference type="InterPro" id="IPR001370">
    <property type="entry name" value="BIR_rpt"/>
</dbReference>
<evidence type="ECO:0000313" key="1">
    <source>
        <dbReference type="EMBL" id="CAC5416994.1"/>
    </source>
</evidence>
<name>A0A6J8E8C2_MYTCO</name>
<dbReference type="InterPro" id="IPR050784">
    <property type="entry name" value="IAP"/>
</dbReference>
<organism evidence="1 2">
    <name type="scientific">Mytilus coruscus</name>
    <name type="common">Sea mussel</name>
    <dbReference type="NCBI Taxonomy" id="42192"/>
    <lineage>
        <taxon>Eukaryota</taxon>
        <taxon>Metazoa</taxon>
        <taxon>Spiralia</taxon>
        <taxon>Lophotrochozoa</taxon>
        <taxon>Mollusca</taxon>
        <taxon>Bivalvia</taxon>
        <taxon>Autobranchia</taxon>
        <taxon>Pteriomorphia</taxon>
        <taxon>Mytilida</taxon>
        <taxon>Mytiloidea</taxon>
        <taxon>Mytilidae</taxon>
        <taxon>Mytilinae</taxon>
        <taxon>Mytilus</taxon>
    </lineage>
</organism>
<reference evidence="1 2" key="1">
    <citation type="submission" date="2020-06" db="EMBL/GenBank/DDBJ databases">
        <authorList>
            <person name="Li R."/>
            <person name="Bekaert M."/>
        </authorList>
    </citation>
    <scope>NUCLEOTIDE SEQUENCE [LARGE SCALE GENOMIC DNA]</scope>
    <source>
        <strain evidence="2">wild</strain>
    </source>
</reference>
<accession>A0A6J8E8C2</accession>
<evidence type="ECO:0008006" key="3">
    <source>
        <dbReference type="Google" id="ProtNLM"/>
    </source>
</evidence>
<evidence type="ECO:0000313" key="2">
    <source>
        <dbReference type="Proteomes" id="UP000507470"/>
    </source>
</evidence>
<dbReference type="EMBL" id="CACVKT020008726">
    <property type="protein sequence ID" value="CAC5416994.1"/>
    <property type="molecule type" value="Genomic_DNA"/>
</dbReference>
<protein>
    <recommendedName>
        <fullName evidence="3">BIRC7_8</fullName>
    </recommendedName>
</protein>
<dbReference type="Proteomes" id="UP000507470">
    <property type="component" value="Unassembled WGS sequence"/>
</dbReference>
<dbReference type="CDD" id="cd00022">
    <property type="entry name" value="BIR"/>
    <property type="match status" value="1"/>
</dbReference>
<dbReference type="SUPFAM" id="SSF57924">
    <property type="entry name" value="Inhibitor of apoptosis (IAP) repeat"/>
    <property type="match status" value="1"/>
</dbReference>
<dbReference type="Gene3D" id="1.10.1170.10">
    <property type="entry name" value="Inhibitor Of Apoptosis Protein (2mihbC-IAP-1), Chain A"/>
    <property type="match status" value="1"/>
</dbReference>
<dbReference type="SMART" id="SM00238">
    <property type="entry name" value="BIR"/>
    <property type="match status" value="1"/>
</dbReference>
<keyword evidence="2" id="KW-1185">Reference proteome</keyword>
<dbReference type="AlphaFoldDB" id="A0A6J8E8C2"/>
<dbReference type="PANTHER" id="PTHR10044:SF139">
    <property type="entry name" value="DEATH-ASSOCIATED INHIBITOR OF APOPTOSIS 2"/>
    <property type="match status" value="1"/>
</dbReference>
<proteinExistence type="predicted"/>
<sequence length="202" mass="22815">MQSKISSSKHFEKENNLGICLKKPFAISYATLAARIRSYSNWTRTSPRPVDLADAGFFYAGPEDVVQCFYCGLKLKSWDVFDNPWVEHARHGKNCPHVSNVKGNQFYKQINQVEEDGPSKPVTNRCLYSDDLISTTAAQALLSMRCYKEQDIMDAIKLFVAEKAGIDELCSGQTKGIGVIPTQTTRRFLSILVNIQKTRRIQ</sequence>
<dbReference type="GO" id="GO:0005737">
    <property type="term" value="C:cytoplasm"/>
    <property type="evidence" value="ECO:0007669"/>
    <property type="project" value="TreeGrafter"/>
</dbReference>
<dbReference type="GO" id="GO:0051726">
    <property type="term" value="P:regulation of cell cycle"/>
    <property type="evidence" value="ECO:0007669"/>
    <property type="project" value="TreeGrafter"/>
</dbReference>
<gene>
    <name evidence="1" type="ORF">MCOR_49551</name>
</gene>
<dbReference type="PANTHER" id="PTHR10044">
    <property type="entry name" value="INHIBITOR OF APOPTOSIS"/>
    <property type="match status" value="1"/>
</dbReference>
<dbReference type="PROSITE" id="PS50143">
    <property type="entry name" value="BIR_REPEAT_2"/>
    <property type="match status" value="1"/>
</dbReference>
<dbReference type="OrthoDB" id="6059702at2759"/>
<dbReference type="Pfam" id="PF00653">
    <property type="entry name" value="BIR"/>
    <property type="match status" value="1"/>
</dbReference>